<evidence type="ECO:0000313" key="2">
    <source>
        <dbReference type="EMBL" id="PUU74355.1"/>
    </source>
</evidence>
<reference evidence="2 3" key="1">
    <citation type="submission" date="2017-04" db="EMBL/GenBank/DDBJ databases">
        <title>Draft genome sequence of Tuber borchii Vittad., a whitish edible truffle.</title>
        <authorList>
            <consortium name="DOE Joint Genome Institute"/>
            <person name="Murat C."/>
            <person name="Kuo A."/>
            <person name="Barry K.W."/>
            <person name="Clum A."/>
            <person name="Dockter R.B."/>
            <person name="Fauchery L."/>
            <person name="Iotti M."/>
            <person name="Kohler A."/>
            <person name="Labutti K."/>
            <person name="Lindquist E.A."/>
            <person name="Lipzen A."/>
            <person name="Ohm R.A."/>
            <person name="Wang M."/>
            <person name="Grigoriev I.V."/>
            <person name="Zambonelli A."/>
            <person name="Martin F.M."/>
        </authorList>
    </citation>
    <scope>NUCLEOTIDE SEQUENCE [LARGE SCALE GENOMIC DNA]</scope>
    <source>
        <strain evidence="2 3">Tbo3840</strain>
    </source>
</reference>
<feature type="region of interest" description="Disordered" evidence="1">
    <location>
        <begin position="1"/>
        <end position="23"/>
    </location>
</feature>
<dbReference type="EMBL" id="NESQ01000305">
    <property type="protein sequence ID" value="PUU74355.1"/>
    <property type="molecule type" value="Genomic_DNA"/>
</dbReference>
<dbReference type="AlphaFoldDB" id="A0A2T6ZFT8"/>
<gene>
    <name evidence="2" type="ORF">B9Z19DRAFT_458903</name>
</gene>
<evidence type="ECO:0000313" key="3">
    <source>
        <dbReference type="Proteomes" id="UP000244722"/>
    </source>
</evidence>
<comment type="caution">
    <text evidence="2">The sequence shown here is derived from an EMBL/GenBank/DDBJ whole genome shotgun (WGS) entry which is preliminary data.</text>
</comment>
<keyword evidence="3" id="KW-1185">Reference proteome</keyword>
<name>A0A2T6ZFT8_TUBBO</name>
<dbReference type="OrthoDB" id="5411941at2759"/>
<accession>A0A2T6ZFT8</accession>
<evidence type="ECO:0000256" key="1">
    <source>
        <dbReference type="SAM" id="MobiDB-lite"/>
    </source>
</evidence>
<sequence>MVPGWRVGGHTQTPAYPNPLPSLPSNGDNDVPFLRLPRTLQTISAACNILVAFAPTPPLFHATVASLQDKGREEVGVLAVWGFVRAHWTAGSAEWWARGIGRGIATVAEVAGCGWVFGDGEEWWGAEVPVLVGGDGSTDVAEVFGKWCFVERRKGGGGCRWVREWYRGEMGMVA</sequence>
<proteinExistence type="predicted"/>
<dbReference type="Proteomes" id="UP000244722">
    <property type="component" value="Unassembled WGS sequence"/>
</dbReference>
<organism evidence="2 3">
    <name type="scientific">Tuber borchii</name>
    <name type="common">White truffle</name>
    <dbReference type="NCBI Taxonomy" id="42251"/>
    <lineage>
        <taxon>Eukaryota</taxon>
        <taxon>Fungi</taxon>
        <taxon>Dikarya</taxon>
        <taxon>Ascomycota</taxon>
        <taxon>Pezizomycotina</taxon>
        <taxon>Pezizomycetes</taxon>
        <taxon>Pezizales</taxon>
        <taxon>Tuberaceae</taxon>
        <taxon>Tuber</taxon>
    </lineage>
</organism>
<protein>
    <submittedName>
        <fullName evidence="2">Uncharacterized protein</fullName>
    </submittedName>
</protein>